<evidence type="ECO:0000256" key="1">
    <source>
        <dbReference type="SAM" id="MobiDB-lite"/>
    </source>
</evidence>
<evidence type="ECO:0000313" key="2">
    <source>
        <dbReference type="EMBL" id="KAK7455219.1"/>
    </source>
</evidence>
<name>A0ABR1JAR8_9AGAR</name>
<evidence type="ECO:0008006" key="4">
    <source>
        <dbReference type="Google" id="ProtNLM"/>
    </source>
</evidence>
<dbReference type="EMBL" id="JBANRG010000023">
    <property type="protein sequence ID" value="KAK7455219.1"/>
    <property type="molecule type" value="Genomic_DNA"/>
</dbReference>
<sequence>MMSLQPFPLPLPSTNPLGEYPHTINTAHRASFKRGIDKRDRFRSKRCCIICGSNHNVHRTMIIPKQELNHDTWEQLIQRSYVPKTAASPLKEPRNGIKLCDRHHEGFKSLQWFIRFLPSVRKFIFVNWSREESEVPFHGKAVLLDIDDPFVPFPAVFLVHEIRVRVRWPFFEDAKDIPQVTEWVDWLKSAVDANGTIDRGNARTSKESEAYKDEEYGTGD</sequence>
<feature type="region of interest" description="Disordered" evidence="1">
    <location>
        <begin position="198"/>
        <end position="220"/>
    </location>
</feature>
<evidence type="ECO:0000313" key="3">
    <source>
        <dbReference type="Proteomes" id="UP001498398"/>
    </source>
</evidence>
<protein>
    <recommendedName>
        <fullName evidence="4">HNH nuclease domain-containing protein</fullName>
    </recommendedName>
</protein>
<feature type="compositionally biased region" description="Basic and acidic residues" evidence="1">
    <location>
        <begin position="200"/>
        <end position="220"/>
    </location>
</feature>
<dbReference type="Proteomes" id="UP001498398">
    <property type="component" value="Unassembled WGS sequence"/>
</dbReference>
<gene>
    <name evidence="2" type="ORF">VKT23_011093</name>
</gene>
<comment type="caution">
    <text evidence="2">The sequence shown here is derived from an EMBL/GenBank/DDBJ whole genome shotgun (WGS) entry which is preliminary data.</text>
</comment>
<organism evidence="2 3">
    <name type="scientific">Marasmiellus scandens</name>
    <dbReference type="NCBI Taxonomy" id="2682957"/>
    <lineage>
        <taxon>Eukaryota</taxon>
        <taxon>Fungi</taxon>
        <taxon>Dikarya</taxon>
        <taxon>Basidiomycota</taxon>
        <taxon>Agaricomycotina</taxon>
        <taxon>Agaricomycetes</taxon>
        <taxon>Agaricomycetidae</taxon>
        <taxon>Agaricales</taxon>
        <taxon>Marasmiineae</taxon>
        <taxon>Omphalotaceae</taxon>
        <taxon>Marasmiellus</taxon>
    </lineage>
</organism>
<keyword evidence="3" id="KW-1185">Reference proteome</keyword>
<reference evidence="2 3" key="1">
    <citation type="submission" date="2024-01" db="EMBL/GenBank/DDBJ databases">
        <title>A draft genome for the cacao thread blight pathogen Marasmiellus scandens.</title>
        <authorList>
            <person name="Baruah I.K."/>
            <person name="Leung J."/>
            <person name="Bukari Y."/>
            <person name="Amoako-Attah I."/>
            <person name="Meinhardt L.W."/>
            <person name="Bailey B.A."/>
            <person name="Cohen S.P."/>
        </authorList>
    </citation>
    <scope>NUCLEOTIDE SEQUENCE [LARGE SCALE GENOMIC DNA]</scope>
    <source>
        <strain evidence="2 3">GH-19</strain>
    </source>
</reference>
<proteinExistence type="predicted"/>
<accession>A0ABR1JAR8</accession>